<name>A0ABP6YZN9_9ACTN</name>
<sequence>MPFTGSHPAAVLPFLRTGLVPSALVIGSMTPDLVYYFPLPTGARWSVSHASHTITGIVGLDLLMGLFAFAVWQVLIAPLAVAVSPRPVRDRVGELPVPLRQNLGTLRAAALVVVSLLVGAVTHVFWDEFTHPDRWGTAHLSWLAQQHGSMLGARWAQVASSIVGLLFIGGALWRWWVRTMPQPVAQPVAPRVAPVSRMVSARVWTIVLFCAGVGSAIGFRAALTRPGTQSLPYLVATYGGGAGLLAVLVCALVVIVPRYRQLP</sequence>
<dbReference type="EMBL" id="BAAAZO010000001">
    <property type="protein sequence ID" value="GAA3591223.1"/>
    <property type="molecule type" value="Genomic_DNA"/>
</dbReference>
<dbReference type="RefSeq" id="WP_231484862.1">
    <property type="nucleotide sequence ID" value="NZ_BAAAZO010000001.1"/>
</dbReference>
<evidence type="ECO:0000256" key="1">
    <source>
        <dbReference type="SAM" id="Phobius"/>
    </source>
</evidence>
<gene>
    <name evidence="2" type="ORF">GCM10022223_02210</name>
</gene>
<keyword evidence="1" id="KW-0472">Membrane</keyword>
<keyword evidence="3" id="KW-1185">Reference proteome</keyword>
<evidence type="ECO:0000313" key="3">
    <source>
        <dbReference type="Proteomes" id="UP001501074"/>
    </source>
</evidence>
<dbReference type="Proteomes" id="UP001501074">
    <property type="component" value="Unassembled WGS sequence"/>
</dbReference>
<evidence type="ECO:0000313" key="2">
    <source>
        <dbReference type="EMBL" id="GAA3591223.1"/>
    </source>
</evidence>
<accession>A0ABP6YZN9</accession>
<comment type="caution">
    <text evidence="2">The sequence shown here is derived from an EMBL/GenBank/DDBJ whole genome shotgun (WGS) entry which is preliminary data.</text>
</comment>
<protein>
    <submittedName>
        <fullName evidence="2">DUF4184 family protein</fullName>
    </submittedName>
</protein>
<organism evidence="2 3">
    <name type="scientific">Kineosporia mesophila</name>
    <dbReference type="NCBI Taxonomy" id="566012"/>
    <lineage>
        <taxon>Bacteria</taxon>
        <taxon>Bacillati</taxon>
        <taxon>Actinomycetota</taxon>
        <taxon>Actinomycetes</taxon>
        <taxon>Kineosporiales</taxon>
        <taxon>Kineosporiaceae</taxon>
        <taxon>Kineosporia</taxon>
    </lineage>
</organism>
<reference evidence="3" key="1">
    <citation type="journal article" date="2019" name="Int. J. Syst. Evol. Microbiol.">
        <title>The Global Catalogue of Microorganisms (GCM) 10K type strain sequencing project: providing services to taxonomists for standard genome sequencing and annotation.</title>
        <authorList>
            <consortium name="The Broad Institute Genomics Platform"/>
            <consortium name="The Broad Institute Genome Sequencing Center for Infectious Disease"/>
            <person name="Wu L."/>
            <person name="Ma J."/>
        </authorList>
    </citation>
    <scope>NUCLEOTIDE SEQUENCE [LARGE SCALE GENOMIC DNA]</scope>
    <source>
        <strain evidence="3">JCM 16902</strain>
    </source>
</reference>
<feature type="transmembrane region" description="Helical" evidence="1">
    <location>
        <begin position="104"/>
        <end position="126"/>
    </location>
</feature>
<feature type="transmembrane region" description="Helical" evidence="1">
    <location>
        <begin position="62"/>
        <end position="83"/>
    </location>
</feature>
<feature type="transmembrane region" description="Helical" evidence="1">
    <location>
        <begin position="155"/>
        <end position="176"/>
    </location>
</feature>
<dbReference type="Pfam" id="PF13803">
    <property type="entry name" value="DUF4184"/>
    <property type="match status" value="1"/>
</dbReference>
<feature type="transmembrane region" description="Helical" evidence="1">
    <location>
        <begin position="235"/>
        <end position="256"/>
    </location>
</feature>
<keyword evidence="1" id="KW-1133">Transmembrane helix</keyword>
<keyword evidence="1" id="KW-0812">Transmembrane</keyword>
<proteinExistence type="predicted"/>
<dbReference type="InterPro" id="IPR025238">
    <property type="entry name" value="DUF4184"/>
</dbReference>
<feature type="transmembrane region" description="Helical" evidence="1">
    <location>
        <begin position="203"/>
        <end position="223"/>
    </location>
</feature>